<dbReference type="SMART" id="SM00756">
    <property type="entry name" value="VKc"/>
    <property type="match status" value="1"/>
</dbReference>
<evidence type="ECO:0000256" key="4">
    <source>
        <dbReference type="ARBA" id="ARBA00022692"/>
    </source>
</evidence>
<keyword evidence="6 11" id="KW-1133">Transmembrane helix</keyword>
<dbReference type="GO" id="GO:0016491">
    <property type="term" value="F:oxidoreductase activity"/>
    <property type="evidence" value="ECO:0007669"/>
    <property type="project" value="UniProtKB-KW"/>
</dbReference>
<dbReference type="PANTHER" id="PTHR13887">
    <property type="entry name" value="GLUTATHIONE S-TRANSFERASE KAPPA"/>
    <property type="match status" value="1"/>
</dbReference>
<feature type="transmembrane region" description="Helical" evidence="11">
    <location>
        <begin position="174"/>
        <end position="193"/>
    </location>
</feature>
<evidence type="ECO:0000256" key="7">
    <source>
        <dbReference type="ARBA" id="ARBA00023002"/>
    </source>
</evidence>
<comment type="similarity">
    <text evidence="2">Belongs to the thioredoxin family. DsbA subfamily.</text>
</comment>
<dbReference type="OrthoDB" id="117402at2"/>
<keyword evidence="4 11" id="KW-0812">Transmembrane</keyword>
<feature type="transmembrane region" description="Helical" evidence="11">
    <location>
        <begin position="7"/>
        <end position="26"/>
    </location>
</feature>
<comment type="subcellular location">
    <subcellularLocation>
        <location evidence="1">Membrane</location>
        <topology evidence="1">Multi-pass membrane protein</topology>
    </subcellularLocation>
</comment>
<dbReference type="InterPro" id="IPR012932">
    <property type="entry name" value="VKOR"/>
</dbReference>
<gene>
    <name evidence="13" type="ORF">EHQ30_10065</name>
</gene>
<evidence type="ECO:0000313" key="14">
    <source>
        <dbReference type="Proteomes" id="UP000297891"/>
    </source>
</evidence>
<dbReference type="CDD" id="cd12920">
    <property type="entry name" value="VKOR_3"/>
    <property type="match status" value="1"/>
</dbReference>
<dbReference type="InterPro" id="IPR036249">
    <property type="entry name" value="Thioredoxin-like_sf"/>
</dbReference>
<evidence type="ECO:0000256" key="2">
    <source>
        <dbReference type="ARBA" id="ARBA00005791"/>
    </source>
</evidence>
<name>A0A2M9XZD9_9LEPT</name>
<feature type="transmembrane region" description="Helical" evidence="11">
    <location>
        <begin position="127"/>
        <end position="153"/>
    </location>
</feature>
<dbReference type="GO" id="GO:0016020">
    <property type="term" value="C:membrane"/>
    <property type="evidence" value="ECO:0007669"/>
    <property type="project" value="UniProtKB-SubCell"/>
</dbReference>
<evidence type="ECO:0000256" key="3">
    <source>
        <dbReference type="ARBA" id="ARBA00006214"/>
    </source>
</evidence>
<reference evidence="13" key="1">
    <citation type="journal article" date="2019" name="PLoS Negl. Trop. Dis.">
        <title>Revisiting the worldwide diversity of Leptospira species in the environment.</title>
        <authorList>
            <person name="Vincent A.T."/>
            <person name="Schiettekatte O."/>
            <person name="Bourhy P."/>
            <person name="Veyrier F.J."/>
            <person name="Picardeau M."/>
        </authorList>
    </citation>
    <scope>NUCLEOTIDE SEQUENCE [LARGE SCALE GENOMIC DNA]</scope>
    <source>
        <strain evidence="13">201800277</strain>
    </source>
</reference>
<evidence type="ECO:0000256" key="6">
    <source>
        <dbReference type="ARBA" id="ARBA00022989"/>
    </source>
</evidence>
<feature type="domain" description="Vitamin K epoxide reductase" evidence="12">
    <location>
        <begin position="3"/>
        <end position="153"/>
    </location>
</feature>
<dbReference type="Pfam" id="PF07884">
    <property type="entry name" value="VKOR"/>
    <property type="match status" value="1"/>
</dbReference>
<evidence type="ECO:0000256" key="8">
    <source>
        <dbReference type="ARBA" id="ARBA00023136"/>
    </source>
</evidence>
<dbReference type="AlphaFoldDB" id="A0A2M9XZD9"/>
<feature type="transmembrane region" description="Helical" evidence="11">
    <location>
        <begin position="103"/>
        <end position="121"/>
    </location>
</feature>
<evidence type="ECO:0000313" key="13">
    <source>
        <dbReference type="EMBL" id="TGK96911.1"/>
    </source>
</evidence>
<comment type="caution">
    <text evidence="13">The sequence shown here is derived from an EMBL/GenBank/DDBJ whole genome shotgun (WGS) entry which is preliminary data.</text>
</comment>
<evidence type="ECO:0000256" key="9">
    <source>
        <dbReference type="ARBA" id="ARBA00023157"/>
    </source>
</evidence>
<dbReference type="Gene3D" id="1.20.1440.130">
    <property type="entry name" value="VKOR domain"/>
    <property type="match status" value="1"/>
</dbReference>
<evidence type="ECO:0000256" key="5">
    <source>
        <dbReference type="ARBA" id="ARBA00022719"/>
    </source>
</evidence>
<dbReference type="InterPro" id="IPR038354">
    <property type="entry name" value="VKOR_sf"/>
</dbReference>
<sequence length="410" mass="43959">MNRKNLALAGVIGGAIGLIVSFLLAIEYFGIGTENIANSACSALGGGDSCLKVAESSYSAIPGVPFLGNVPIALLGFGFYGLLTYSFFLITRAKTNEEVSKTISLLFPVLVLGFVLDLVLFGISVGIIGTICQLCFVTYIVTIALLTILFLLWKTEGKPALNIPSALKEGIATLGLVYFFSFSLGFATSKMWVNSASSNTLATSKGMDSAEIQSKVAAYFQEPTLGIQVAGSPFIGKKDAPITIVKYADYNCGHCLHTSHILHTVLSEYDGMVRVVYKNFPLDGSCNRLMQQPRPGATSCVAAIAAICADKQGKFEPMYRGLYDNLEKGVAHSGSSVVNLANSIGLNVNSLKACMASREAQNQLNAEIDEAEKLNIQSTPSLYINDRRIESGTPNPIFLKTLLEQIIQKM</sequence>
<accession>A0A2M9XZD9</accession>
<comment type="similarity">
    <text evidence="3">Belongs to the VKOR family.</text>
</comment>
<keyword evidence="8 11" id="KW-0472">Membrane</keyword>
<dbReference type="Proteomes" id="UP000297891">
    <property type="component" value="Unassembled WGS sequence"/>
</dbReference>
<dbReference type="PANTHER" id="PTHR13887:SF56">
    <property type="entry name" value="THIOREDOXIN-LIKE REDUCTASE RV2466C"/>
    <property type="match status" value="1"/>
</dbReference>
<evidence type="ECO:0000256" key="1">
    <source>
        <dbReference type="ARBA" id="ARBA00004141"/>
    </source>
</evidence>
<dbReference type="Gene3D" id="3.40.30.10">
    <property type="entry name" value="Glutaredoxin"/>
    <property type="match status" value="1"/>
</dbReference>
<dbReference type="InterPro" id="IPR012336">
    <property type="entry name" value="Thioredoxin-like_fold"/>
</dbReference>
<keyword evidence="9" id="KW-1015">Disulfide bond</keyword>
<organism evidence="13 14">
    <name type="scientific">Leptospira brenneri</name>
    <dbReference type="NCBI Taxonomy" id="2023182"/>
    <lineage>
        <taxon>Bacteria</taxon>
        <taxon>Pseudomonadati</taxon>
        <taxon>Spirochaetota</taxon>
        <taxon>Spirochaetia</taxon>
        <taxon>Leptospirales</taxon>
        <taxon>Leptospiraceae</taxon>
        <taxon>Leptospira</taxon>
    </lineage>
</organism>
<dbReference type="SUPFAM" id="SSF52833">
    <property type="entry name" value="Thioredoxin-like"/>
    <property type="match status" value="1"/>
</dbReference>
<keyword evidence="14" id="KW-1185">Reference proteome</keyword>
<feature type="transmembrane region" description="Helical" evidence="11">
    <location>
        <begin position="72"/>
        <end position="91"/>
    </location>
</feature>
<dbReference type="GO" id="GO:0048038">
    <property type="term" value="F:quinone binding"/>
    <property type="evidence" value="ECO:0007669"/>
    <property type="project" value="UniProtKB-KW"/>
</dbReference>
<evidence type="ECO:0000256" key="10">
    <source>
        <dbReference type="ARBA" id="ARBA00023284"/>
    </source>
</evidence>
<proteinExistence type="inferred from homology"/>
<keyword evidence="5" id="KW-0874">Quinone</keyword>
<dbReference type="EMBL" id="RQFP01000001">
    <property type="protein sequence ID" value="TGK96911.1"/>
    <property type="molecule type" value="Genomic_DNA"/>
</dbReference>
<dbReference type="RefSeq" id="WP_100791350.1">
    <property type="nucleotide sequence ID" value="NZ_NPDQ01000006.1"/>
</dbReference>
<keyword evidence="7" id="KW-0560">Oxidoreductase</keyword>
<evidence type="ECO:0000259" key="12">
    <source>
        <dbReference type="SMART" id="SM00756"/>
    </source>
</evidence>
<protein>
    <submittedName>
        <fullName evidence="13">Protein-disulfide isomerase</fullName>
    </submittedName>
</protein>
<keyword evidence="10" id="KW-0676">Redox-active center</keyword>
<keyword evidence="13" id="KW-0413">Isomerase</keyword>
<evidence type="ECO:0000256" key="11">
    <source>
        <dbReference type="SAM" id="Phobius"/>
    </source>
</evidence>
<dbReference type="GO" id="GO:0016853">
    <property type="term" value="F:isomerase activity"/>
    <property type="evidence" value="ECO:0007669"/>
    <property type="project" value="UniProtKB-KW"/>
</dbReference>
<dbReference type="Pfam" id="PF13462">
    <property type="entry name" value="Thioredoxin_4"/>
    <property type="match status" value="1"/>
</dbReference>